<dbReference type="Proteomes" id="UP000235015">
    <property type="component" value="Unassembled WGS sequence"/>
</dbReference>
<dbReference type="InterPro" id="IPR001753">
    <property type="entry name" value="Enoyl-CoA_hydra/iso"/>
</dbReference>
<name>A0A2N6CTV6_9GAMM</name>
<evidence type="ECO:0000313" key="4">
    <source>
        <dbReference type="Proteomes" id="UP000235015"/>
    </source>
</evidence>
<comment type="caution">
    <text evidence="3">The sequence shown here is derived from an EMBL/GenBank/DDBJ whole genome shotgun (WGS) entry which is preliminary data.</text>
</comment>
<organism evidence="3 4">
    <name type="scientific">Sedimenticola selenatireducens</name>
    <dbReference type="NCBI Taxonomy" id="191960"/>
    <lineage>
        <taxon>Bacteria</taxon>
        <taxon>Pseudomonadati</taxon>
        <taxon>Pseudomonadota</taxon>
        <taxon>Gammaproteobacteria</taxon>
        <taxon>Chromatiales</taxon>
        <taxon>Sedimenticolaceae</taxon>
        <taxon>Sedimenticola</taxon>
    </lineage>
</organism>
<dbReference type="EMBL" id="PKUN01000023">
    <property type="protein sequence ID" value="PLX60594.1"/>
    <property type="molecule type" value="Genomic_DNA"/>
</dbReference>
<dbReference type="GO" id="GO:0006635">
    <property type="term" value="P:fatty acid beta-oxidation"/>
    <property type="evidence" value="ECO:0007669"/>
    <property type="project" value="TreeGrafter"/>
</dbReference>
<protein>
    <submittedName>
        <fullName evidence="3">Enoyl-CoA hydratase/isomerase family protein</fullName>
    </submittedName>
</protein>
<dbReference type="CDD" id="cd06558">
    <property type="entry name" value="crotonase-like"/>
    <property type="match status" value="1"/>
</dbReference>
<evidence type="ECO:0000256" key="2">
    <source>
        <dbReference type="RuleBase" id="RU003707"/>
    </source>
</evidence>
<dbReference type="AlphaFoldDB" id="A0A2N6CTV6"/>
<dbReference type="PROSITE" id="PS00166">
    <property type="entry name" value="ENOYL_COA_HYDRATASE"/>
    <property type="match status" value="1"/>
</dbReference>
<dbReference type="Pfam" id="PF00378">
    <property type="entry name" value="ECH_1"/>
    <property type="match status" value="1"/>
</dbReference>
<dbReference type="Gene3D" id="3.90.226.10">
    <property type="entry name" value="2-enoyl-CoA Hydratase, Chain A, domain 1"/>
    <property type="match status" value="1"/>
</dbReference>
<dbReference type="GO" id="GO:0016853">
    <property type="term" value="F:isomerase activity"/>
    <property type="evidence" value="ECO:0007669"/>
    <property type="project" value="UniProtKB-KW"/>
</dbReference>
<accession>A0A2N6CTV6</accession>
<dbReference type="STRING" id="1111735.GCA_000428045_02179"/>
<gene>
    <name evidence="3" type="ORF">C0630_14175</name>
</gene>
<dbReference type="RefSeq" id="WP_273440198.1">
    <property type="nucleotide sequence ID" value="NZ_PKUN01000023.1"/>
</dbReference>
<dbReference type="SUPFAM" id="SSF52096">
    <property type="entry name" value="ClpP/crotonase"/>
    <property type="match status" value="1"/>
</dbReference>
<reference evidence="3 4" key="1">
    <citation type="submission" date="2017-11" db="EMBL/GenBank/DDBJ databases">
        <title>Genome-resolved metagenomics identifies genetic mobility, metabolic interactions, and unexpected diversity in perchlorate-reducing communities.</title>
        <authorList>
            <person name="Barnum T.P."/>
            <person name="Figueroa I.A."/>
            <person name="Carlstrom C.I."/>
            <person name="Lucas L.N."/>
            <person name="Engelbrektson A.L."/>
            <person name="Coates J.D."/>
        </authorList>
    </citation>
    <scope>NUCLEOTIDE SEQUENCE [LARGE SCALE GENOMIC DNA]</scope>
    <source>
        <strain evidence="3">BM301</strain>
    </source>
</reference>
<dbReference type="PANTHER" id="PTHR11941">
    <property type="entry name" value="ENOYL-COA HYDRATASE-RELATED"/>
    <property type="match status" value="1"/>
</dbReference>
<dbReference type="InterPro" id="IPR029045">
    <property type="entry name" value="ClpP/crotonase-like_dom_sf"/>
</dbReference>
<sequence>MISLEIDGAVATATLSRTPVNAISDEWIERLEWVLNETSANPDLSALRIRSAEKVFCAGADLAVMRSRFTSEAGRLQMVELAAKMQRVFAQLEAMPMVTVAQIEGAALGGGLELALACDLRVVADTARIGLPEAGLGLLPGAGGTQRLTRLCGDAVARRMILSAEVLDGVQAEKLGVVHWVADKAQLPGLVDELLVRIGRVPRDAITECKRCIQAALDPDQDGYAIELEGTQRLYENPISQELVRRFLDKAG</sequence>
<evidence type="ECO:0000256" key="1">
    <source>
        <dbReference type="ARBA" id="ARBA00005254"/>
    </source>
</evidence>
<dbReference type="PANTHER" id="PTHR11941:SF54">
    <property type="entry name" value="ENOYL-COA HYDRATASE, MITOCHONDRIAL"/>
    <property type="match status" value="1"/>
</dbReference>
<comment type="similarity">
    <text evidence="1 2">Belongs to the enoyl-CoA hydratase/isomerase family.</text>
</comment>
<dbReference type="InterPro" id="IPR018376">
    <property type="entry name" value="Enoyl-CoA_hyd/isom_CS"/>
</dbReference>
<evidence type="ECO:0000313" key="3">
    <source>
        <dbReference type="EMBL" id="PLX60594.1"/>
    </source>
</evidence>
<proteinExistence type="inferred from homology"/>
<keyword evidence="3" id="KW-0413">Isomerase</keyword>